<protein>
    <submittedName>
        <fullName evidence="1">Uncharacterized protein</fullName>
    </submittedName>
</protein>
<dbReference type="HOGENOM" id="CLU_2943545_0_0_1"/>
<dbReference type="AlphaFoldDB" id="A0A0C3KEU5"/>
<proteinExistence type="predicted"/>
<evidence type="ECO:0000313" key="2">
    <source>
        <dbReference type="Proteomes" id="UP000054248"/>
    </source>
</evidence>
<keyword evidence="2" id="KW-1185">Reference proteome</keyword>
<accession>A0A0C3KEU5</accession>
<organism evidence="1 2">
    <name type="scientific">Tulasnella calospora MUT 4182</name>
    <dbReference type="NCBI Taxonomy" id="1051891"/>
    <lineage>
        <taxon>Eukaryota</taxon>
        <taxon>Fungi</taxon>
        <taxon>Dikarya</taxon>
        <taxon>Basidiomycota</taxon>
        <taxon>Agaricomycotina</taxon>
        <taxon>Agaricomycetes</taxon>
        <taxon>Cantharellales</taxon>
        <taxon>Tulasnellaceae</taxon>
        <taxon>Tulasnella</taxon>
    </lineage>
</organism>
<dbReference type="Proteomes" id="UP000054248">
    <property type="component" value="Unassembled WGS sequence"/>
</dbReference>
<dbReference type="EMBL" id="KN823194">
    <property type="protein sequence ID" value="KIO19973.1"/>
    <property type="molecule type" value="Genomic_DNA"/>
</dbReference>
<sequence length="60" mass="6783">MNDETVQELRDVTGWADIVGFDENMGSESPEEWYGEGFDNSDEDSLGLTDLHDIFALLEQ</sequence>
<evidence type="ECO:0000313" key="1">
    <source>
        <dbReference type="EMBL" id="KIO19973.1"/>
    </source>
</evidence>
<reference evidence="1 2" key="1">
    <citation type="submission" date="2014-04" db="EMBL/GenBank/DDBJ databases">
        <authorList>
            <consortium name="DOE Joint Genome Institute"/>
            <person name="Kuo A."/>
            <person name="Girlanda M."/>
            <person name="Perotto S."/>
            <person name="Kohler A."/>
            <person name="Nagy L.G."/>
            <person name="Floudas D."/>
            <person name="Copeland A."/>
            <person name="Barry K.W."/>
            <person name="Cichocki N."/>
            <person name="Veneault-Fourrey C."/>
            <person name="LaButti K."/>
            <person name="Lindquist E.A."/>
            <person name="Lipzen A."/>
            <person name="Lundell T."/>
            <person name="Morin E."/>
            <person name="Murat C."/>
            <person name="Sun H."/>
            <person name="Tunlid A."/>
            <person name="Henrissat B."/>
            <person name="Grigoriev I.V."/>
            <person name="Hibbett D.S."/>
            <person name="Martin F."/>
            <person name="Nordberg H.P."/>
            <person name="Cantor M.N."/>
            <person name="Hua S.X."/>
        </authorList>
    </citation>
    <scope>NUCLEOTIDE SEQUENCE [LARGE SCALE GENOMIC DNA]</scope>
    <source>
        <strain evidence="1 2">MUT 4182</strain>
    </source>
</reference>
<name>A0A0C3KEU5_9AGAM</name>
<gene>
    <name evidence="1" type="ORF">M407DRAFT_245984</name>
</gene>
<reference evidence="2" key="2">
    <citation type="submission" date="2015-01" db="EMBL/GenBank/DDBJ databases">
        <title>Evolutionary Origins and Diversification of the Mycorrhizal Mutualists.</title>
        <authorList>
            <consortium name="DOE Joint Genome Institute"/>
            <consortium name="Mycorrhizal Genomics Consortium"/>
            <person name="Kohler A."/>
            <person name="Kuo A."/>
            <person name="Nagy L.G."/>
            <person name="Floudas D."/>
            <person name="Copeland A."/>
            <person name="Barry K.W."/>
            <person name="Cichocki N."/>
            <person name="Veneault-Fourrey C."/>
            <person name="LaButti K."/>
            <person name="Lindquist E.A."/>
            <person name="Lipzen A."/>
            <person name="Lundell T."/>
            <person name="Morin E."/>
            <person name="Murat C."/>
            <person name="Riley R."/>
            <person name="Ohm R."/>
            <person name="Sun H."/>
            <person name="Tunlid A."/>
            <person name="Henrissat B."/>
            <person name="Grigoriev I.V."/>
            <person name="Hibbett D.S."/>
            <person name="Martin F."/>
        </authorList>
    </citation>
    <scope>NUCLEOTIDE SEQUENCE [LARGE SCALE GENOMIC DNA]</scope>
    <source>
        <strain evidence="2">MUT 4182</strain>
    </source>
</reference>